<proteinExistence type="inferred from homology"/>
<keyword evidence="5" id="KW-0067">ATP-binding</keyword>
<evidence type="ECO:0000256" key="6">
    <source>
        <dbReference type="PROSITE-ProRule" id="PRU01330"/>
    </source>
</evidence>
<keyword evidence="4" id="KW-0547">Nucleotide-binding</keyword>
<evidence type="ECO:0000256" key="7">
    <source>
        <dbReference type="SAM" id="MobiDB-lite"/>
    </source>
</evidence>
<gene>
    <name evidence="9" type="ORF">L596_013064</name>
</gene>
<dbReference type="GO" id="GO:0004356">
    <property type="term" value="F:glutamine synthetase activity"/>
    <property type="evidence" value="ECO:0007669"/>
    <property type="project" value="UniProtKB-EC"/>
</dbReference>
<feature type="compositionally biased region" description="Polar residues" evidence="7">
    <location>
        <begin position="202"/>
        <end position="211"/>
    </location>
</feature>
<dbReference type="PROSITE" id="PS00180">
    <property type="entry name" value="GLNA_1"/>
    <property type="match status" value="1"/>
</dbReference>
<accession>A0A4U5NZ98</accession>
<organism evidence="9 10">
    <name type="scientific">Steinernema carpocapsae</name>
    <name type="common">Entomopathogenic nematode</name>
    <dbReference type="NCBI Taxonomy" id="34508"/>
    <lineage>
        <taxon>Eukaryota</taxon>
        <taxon>Metazoa</taxon>
        <taxon>Ecdysozoa</taxon>
        <taxon>Nematoda</taxon>
        <taxon>Chromadorea</taxon>
        <taxon>Rhabditida</taxon>
        <taxon>Tylenchina</taxon>
        <taxon>Panagrolaimomorpha</taxon>
        <taxon>Strongyloidoidea</taxon>
        <taxon>Steinernematidae</taxon>
        <taxon>Steinernema</taxon>
    </lineage>
</organism>
<reference evidence="9 10" key="1">
    <citation type="journal article" date="2015" name="Genome Biol.">
        <title>Comparative genomics of Steinernema reveals deeply conserved gene regulatory networks.</title>
        <authorList>
            <person name="Dillman A.R."/>
            <person name="Macchietto M."/>
            <person name="Porter C.F."/>
            <person name="Rogers A."/>
            <person name="Williams B."/>
            <person name="Antoshechkin I."/>
            <person name="Lee M.M."/>
            <person name="Goodwin Z."/>
            <person name="Lu X."/>
            <person name="Lewis E.E."/>
            <person name="Goodrich-Blair H."/>
            <person name="Stock S.P."/>
            <person name="Adams B.J."/>
            <person name="Sternberg P.W."/>
            <person name="Mortazavi A."/>
        </authorList>
    </citation>
    <scope>NUCLEOTIDE SEQUENCE [LARGE SCALE GENOMIC DNA]</scope>
    <source>
        <strain evidence="9 10">ALL</strain>
    </source>
</reference>
<feature type="compositionally biased region" description="Polar residues" evidence="7">
    <location>
        <begin position="174"/>
        <end position="190"/>
    </location>
</feature>
<evidence type="ECO:0000256" key="2">
    <source>
        <dbReference type="ARBA" id="ARBA00012937"/>
    </source>
</evidence>
<dbReference type="STRING" id="34508.A0A4U5NZ98"/>
<dbReference type="GO" id="GO:0005737">
    <property type="term" value="C:cytoplasm"/>
    <property type="evidence" value="ECO:0007669"/>
    <property type="project" value="TreeGrafter"/>
</dbReference>
<comment type="similarity">
    <text evidence="1 6">Belongs to the glutamine synthetase family.</text>
</comment>
<dbReference type="EMBL" id="AZBU02000003">
    <property type="protein sequence ID" value="TKR88892.1"/>
    <property type="molecule type" value="Genomic_DNA"/>
</dbReference>
<evidence type="ECO:0000313" key="10">
    <source>
        <dbReference type="Proteomes" id="UP000298663"/>
    </source>
</evidence>
<dbReference type="OrthoDB" id="1936100at2759"/>
<dbReference type="EC" id="6.3.1.2" evidence="2"/>
<dbReference type="InterPro" id="IPR027302">
    <property type="entry name" value="Gln_synth_N_conserv_site"/>
</dbReference>
<dbReference type="Gene3D" id="3.10.20.70">
    <property type="entry name" value="Glutamine synthetase, N-terminal domain"/>
    <property type="match status" value="1"/>
</dbReference>
<protein>
    <recommendedName>
        <fullName evidence="2">glutamine synthetase</fullName>
        <ecNumber evidence="2">6.3.1.2</ecNumber>
    </recommendedName>
</protein>
<dbReference type="GO" id="GO:0006542">
    <property type="term" value="P:glutamine biosynthetic process"/>
    <property type="evidence" value="ECO:0007669"/>
    <property type="project" value="InterPro"/>
</dbReference>
<dbReference type="AlphaFoldDB" id="A0A4U5NZ98"/>
<comment type="caution">
    <text evidence="9">The sequence shown here is derived from an EMBL/GenBank/DDBJ whole genome shotgun (WGS) entry which is preliminary data.</text>
</comment>
<dbReference type="Proteomes" id="UP000298663">
    <property type="component" value="Unassembled WGS sequence"/>
</dbReference>
<dbReference type="PANTHER" id="PTHR20852">
    <property type="entry name" value="GLUTAMINE SYNTHETASE"/>
    <property type="match status" value="1"/>
</dbReference>
<evidence type="ECO:0000256" key="3">
    <source>
        <dbReference type="ARBA" id="ARBA00022598"/>
    </source>
</evidence>
<evidence type="ECO:0000256" key="4">
    <source>
        <dbReference type="ARBA" id="ARBA00022741"/>
    </source>
</evidence>
<evidence type="ECO:0000256" key="1">
    <source>
        <dbReference type="ARBA" id="ARBA00009897"/>
    </source>
</evidence>
<dbReference type="Pfam" id="PF03951">
    <property type="entry name" value="Gln-synt_N"/>
    <property type="match status" value="1"/>
</dbReference>
<keyword evidence="3" id="KW-0436">Ligase</keyword>
<name>A0A4U5NZ98_STECR</name>
<evidence type="ECO:0000256" key="5">
    <source>
        <dbReference type="ARBA" id="ARBA00022840"/>
    </source>
</evidence>
<dbReference type="Gene3D" id="3.30.590.10">
    <property type="entry name" value="Glutamine synthetase/guanido kinase, catalytic domain"/>
    <property type="match status" value="1"/>
</dbReference>
<feature type="domain" description="GS beta-grasp" evidence="8">
    <location>
        <begin position="26"/>
        <end position="108"/>
    </location>
</feature>
<keyword evidence="10" id="KW-1185">Reference proteome</keyword>
<dbReference type="FunFam" id="3.10.20.70:FF:000004">
    <property type="entry name" value="Glutamine synthetase"/>
    <property type="match status" value="1"/>
</dbReference>
<dbReference type="InterPro" id="IPR050292">
    <property type="entry name" value="Glutamine_Synthetase"/>
</dbReference>
<dbReference type="SUPFAM" id="SSF54368">
    <property type="entry name" value="Glutamine synthetase, N-terminal domain"/>
    <property type="match status" value="1"/>
</dbReference>
<reference evidence="9 10" key="2">
    <citation type="journal article" date="2019" name="G3 (Bethesda)">
        <title>Hybrid Assembly of the Genome of the Entomopathogenic Nematode Steinernema carpocapsae Identifies the X-Chromosome.</title>
        <authorList>
            <person name="Serra L."/>
            <person name="Macchietto M."/>
            <person name="Macias-Munoz A."/>
            <person name="McGill C.J."/>
            <person name="Rodriguez I.M."/>
            <person name="Rodriguez B."/>
            <person name="Murad R."/>
            <person name="Mortazavi A."/>
        </authorList>
    </citation>
    <scope>NUCLEOTIDE SEQUENCE [LARGE SCALE GENOMIC DNA]</scope>
    <source>
        <strain evidence="9 10">ALL</strain>
    </source>
</reference>
<dbReference type="GO" id="GO:0005524">
    <property type="term" value="F:ATP binding"/>
    <property type="evidence" value="ECO:0007669"/>
    <property type="project" value="UniProtKB-KW"/>
</dbReference>
<dbReference type="PROSITE" id="PS51986">
    <property type="entry name" value="GS_BETA_GRASP"/>
    <property type="match status" value="1"/>
</dbReference>
<evidence type="ECO:0000259" key="8">
    <source>
        <dbReference type="PROSITE" id="PS51986"/>
    </source>
</evidence>
<dbReference type="InterPro" id="IPR008147">
    <property type="entry name" value="Gln_synt_N"/>
</dbReference>
<feature type="region of interest" description="Disordered" evidence="7">
    <location>
        <begin position="166"/>
        <end position="211"/>
    </location>
</feature>
<evidence type="ECO:0000313" key="9">
    <source>
        <dbReference type="EMBL" id="TKR88892.1"/>
    </source>
</evidence>
<dbReference type="InterPro" id="IPR036651">
    <property type="entry name" value="Gln_synt_N_sf"/>
</dbReference>
<sequence>MTPSPRDLFTTKVAERYRKLAEIVSDCVCTYVWVDGTGENLRCKQRTMAMKPKSVEELPIWNFDGSSTGQASGVTNSDVLLKPVAMYPDPFRLGNCILVMCETLTSEGLPHPTNHRHKCAEVMRRVEAEKPWFGMEQEYTSLTLMGTSSAGLSKASQDPRAPITAALDLKRSSRGTSSKPTTQLVSTLESRSVEPTLKPCQDSGNTKSALA</sequence>
<dbReference type="PANTHER" id="PTHR20852:SF57">
    <property type="entry name" value="GLUTAMINE SYNTHETASE 2 CYTOPLASMIC"/>
    <property type="match status" value="1"/>
</dbReference>